<accession>A0A9W4E4Q0</accession>
<keyword evidence="8" id="KW-0460">Magnesium</keyword>
<dbReference type="InterPro" id="IPR036554">
    <property type="entry name" value="GHMP_kinase_C_sf"/>
</dbReference>
<dbReference type="PROSITE" id="PS00627">
    <property type="entry name" value="GHMP_KINASES_ATP"/>
    <property type="match status" value="1"/>
</dbReference>
<keyword evidence="16" id="KW-1185">Reference proteome</keyword>
<evidence type="ECO:0000256" key="1">
    <source>
        <dbReference type="ARBA" id="ARBA00006566"/>
    </source>
</evidence>
<evidence type="ECO:0000256" key="7">
    <source>
        <dbReference type="ARBA" id="ARBA00022840"/>
    </source>
</evidence>
<dbReference type="InterPro" id="IPR006204">
    <property type="entry name" value="GHMP_kinase_N_dom"/>
</dbReference>
<feature type="domain" description="GHMP kinase N-terminal" evidence="12">
    <location>
        <begin position="93"/>
        <end position="176"/>
    </location>
</feature>
<dbReference type="SUPFAM" id="SSF55060">
    <property type="entry name" value="GHMP Kinase, C-terminal domain"/>
    <property type="match status" value="1"/>
</dbReference>
<dbReference type="PRINTS" id="PR00473">
    <property type="entry name" value="GALCTOKINASE"/>
</dbReference>
<evidence type="ECO:0000256" key="3">
    <source>
        <dbReference type="ARBA" id="ARBA00022679"/>
    </source>
</evidence>
<dbReference type="InterPro" id="IPR020568">
    <property type="entry name" value="Ribosomal_Su5_D2-typ_SF"/>
</dbReference>
<organism evidence="15 16">
    <name type="scientific">Actinacidiphila cocklensis</name>
    <dbReference type="NCBI Taxonomy" id="887465"/>
    <lineage>
        <taxon>Bacteria</taxon>
        <taxon>Bacillati</taxon>
        <taxon>Actinomycetota</taxon>
        <taxon>Actinomycetes</taxon>
        <taxon>Kitasatosporales</taxon>
        <taxon>Streptomycetaceae</taxon>
        <taxon>Actinacidiphila</taxon>
    </lineage>
</organism>
<evidence type="ECO:0000259" key="13">
    <source>
        <dbReference type="Pfam" id="PF08544"/>
    </source>
</evidence>
<evidence type="ECO:0000256" key="6">
    <source>
        <dbReference type="ARBA" id="ARBA00022777"/>
    </source>
</evidence>
<dbReference type="InterPro" id="IPR019539">
    <property type="entry name" value="GalKase_N"/>
</dbReference>
<keyword evidence="3 15" id="KW-0808">Transferase</keyword>
<dbReference type="InterPro" id="IPR014721">
    <property type="entry name" value="Ribsml_uS5_D2-typ_fold_subgr"/>
</dbReference>
<dbReference type="Pfam" id="PF08544">
    <property type="entry name" value="GHMP_kinases_C"/>
    <property type="match status" value="1"/>
</dbReference>
<dbReference type="PANTHER" id="PTHR10457:SF7">
    <property type="entry name" value="GALACTOKINASE-RELATED"/>
    <property type="match status" value="1"/>
</dbReference>
<comment type="similarity">
    <text evidence="1">Belongs to the GHMP kinase family. GalK subfamily.</text>
</comment>
<reference evidence="15" key="1">
    <citation type="submission" date="2021-05" db="EMBL/GenBank/DDBJ databases">
        <authorList>
            <person name="Arsene-Ploetze F."/>
        </authorList>
    </citation>
    <scope>NUCLEOTIDE SEQUENCE</scope>
    <source>
        <strain evidence="15">DSM 42138</strain>
    </source>
</reference>
<feature type="domain" description="GHMP kinase C-terminal" evidence="13">
    <location>
        <begin position="279"/>
        <end position="358"/>
    </location>
</feature>
<keyword evidence="6" id="KW-0418">Kinase</keyword>
<evidence type="ECO:0000256" key="10">
    <source>
        <dbReference type="ARBA" id="ARBA00023277"/>
    </source>
</evidence>
<comment type="caution">
    <text evidence="15">The sequence shown here is derived from an EMBL/GenBank/DDBJ whole genome shotgun (WGS) entry which is preliminary data.</text>
</comment>
<evidence type="ECO:0000256" key="11">
    <source>
        <dbReference type="NCBIfam" id="TIGR00131"/>
    </source>
</evidence>
<dbReference type="PROSITE" id="PS00106">
    <property type="entry name" value="GALACTOKINASE"/>
    <property type="match status" value="1"/>
</dbReference>
<dbReference type="Pfam" id="PF10509">
    <property type="entry name" value="GalKase_gal_bdg"/>
    <property type="match status" value="1"/>
</dbReference>
<dbReference type="InterPro" id="IPR006203">
    <property type="entry name" value="GHMP_knse_ATP-bd_CS"/>
</dbReference>
<dbReference type="PRINTS" id="PR00959">
    <property type="entry name" value="MEVGALKINASE"/>
</dbReference>
<keyword evidence="7" id="KW-0067">ATP-binding</keyword>
<dbReference type="GO" id="GO:0046872">
    <property type="term" value="F:metal ion binding"/>
    <property type="evidence" value="ECO:0007669"/>
    <property type="project" value="UniProtKB-KW"/>
</dbReference>
<evidence type="ECO:0000256" key="5">
    <source>
        <dbReference type="ARBA" id="ARBA00022741"/>
    </source>
</evidence>
<gene>
    <name evidence="15" type="primary">galK</name>
    <name evidence="15" type="ORF">SCOCK_90124</name>
</gene>
<evidence type="ECO:0000259" key="12">
    <source>
        <dbReference type="Pfam" id="PF00288"/>
    </source>
</evidence>
<dbReference type="InterPro" id="IPR019741">
    <property type="entry name" value="Galactokinase_CS"/>
</dbReference>
<dbReference type="FunFam" id="3.30.70.890:FF:000001">
    <property type="entry name" value="Galactokinase"/>
    <property type="match status" value="1"/>
</dbReference>
<evidence type="ECO:0000259" key="14">
    <source>
        <dbReference type="Pfam" id="PF10509"/>
    </source>
</evidence>
<dbReference type="InterPro" id="IPR000705">
    <property type="entry name" value="Galactokinase"/>
</dbReference>
<evidence type="ECO:0000313" key="15">
    <source>
        <dbReference type="EMBL" id="CAG6399367.1"/>
    </source>
</evidence>
<keyword evidence="10" id="KW-0119">Carbohydrate metabolism</keyword>
<evidence type="ECO:0000256" key="8">
    <source>
        <dbReference type="ARBA" id="ARBA00022842"/>
    </source>
</evidence>
<dbReference type="EC" id="2.7.1.6" evidence="11"/>
<keyword evidence="5" id="KW-0547">Nucleotide-binding</keyword>
<keyword evidence="9" id="KW-0299">Galactose metabolism</keyword>
<dbReference type="AlphaFoldDB" id="A0A9W4E4Q0"/>
<dbReference type="PIRSF" id="PIRSF000530">
    <property type="entry name" value="Galactokinase"/>
    <property type="match status" value="1"/>
</dbReference>
<protein>
    <recommendedName>
        <fullName evidence="11">Galactokinase</fullName>
        <ecNumber evidence="11">2.7.1.6</ecNumber>
    </recommendedName>
</protein>
<dbReference type="Gene3D" id="3.30.70.890">
    <property type="entry name" value="GHMP kinase, C-terminal domain"/>
    <property type="match status" value="1"/>
</dbReference>
<dbReference type="GO" id="GO:0004335">
    <property type="term" value="F:galactokinase activity"/>
    <property type="evidence" value="ECO:0007669"/>
    <property type="project" value="UniProtKB-UniRule"/>
</dbReference>
<feature type="domain" description="Galactokinase N-terminal" evidence="14">
    <location>
        <begin position="7"/>
        <end position="55"/>
    </location>
</feature>
<dbReference type="InterPro" id="IPR006206">
    <property type="entry name" value="Mevalonate/galactokinase"/>
</dbReference>
<evidence type="ECO:0000256" key="4">
    <source>
        <dbReference type="ARBA" id="ARBA00022723"/>
    </source>
</evidence>
<dbReference type="PANTHER" id="PTHR10457">
    <property type="entry name" value="MEVALONATE KINASE/GALACTOKINASE"/>
    <property type="match status" value="1"/>
</dbReference>
<dbReference type="GO" id="GO:0005524">
    <property type="term" value="F:ATP binding"/>
    <property type="evidence" value="ECO:0007669"/>
    <property type="project" value="UniProtKB-UniRule"/>
</dbReference>
<evidence type="ECO:0000256" key="2">
    <source>
        <dbReference type="ARBA" id="ARBA00022490"/>
    </source>
</evidence>
<dbReference type="Pfam" id="PF00288">
    <property type="entry name" value="GHMP_kinases_N"/>
    <property type="match status" value="1"/>
</dbReference>
<dbReference type="RefSeq" id="WP_251502119.1">
    <property type="nucleotide sequence ID" value="NZ_CAJSLV010000125.1"/>
</dbReference>
<keyword evidence="2" id="KW-0963">Cytoplasm</keyword>
<name>A0A9W4E4Q0_9ACTN</name>
<dbReference type="InterPro" id="IPR013750">
    <property type="entry name" value="GHMP_kinase_C_dom"/>
</dbReference>
<evidence type="ECO:0000313" key="16">
    <source>
        <dbReference type="Proteomes" id="UP001152519"/>
    </source>
</evidence>
<dbReference type="Proteomes" id="UP001152519">
    <property type="component" value="Unassembled WGS sequence"/>
</dbReference>
<dbReference type="NCBIfam" id="TIGR00131">
    <property type="entry name" value="gal_kin"/>
    <property type="match status" value="1"/>
</dbReference>
<evidence type="ECO:0000256" key="9">
    <source>
        <dbReference type="ARBA" id="ARBA00023144"/>
    </source>
</evidence>
<proteinExistence type="inferred from homology"/>
<keyword evidence="4" id="KW-0479">Metal-binding</keyword>
<dbReference type="SUPFAM" id="SSF54211">
    <property type="entry name" value="Ribosomal protein S5 domain 2-like"/>
    <property type="match status" value="1"/>
</dbReference>
<dbReference type="EMBL" id="CAJSLV010000125">
    <property type="protein sequence ID" value="CAG6399367.1"/>
    <property type="molecule type" value="Genomic_DNA"/>
</dbReference>
<dbReference type="GO" id="GO:0005829">
    <property type="term" value="C:cytosol"/>
    <property type="evidence" value="ECO:0007669"/>
    <property type="project" value="TreeGrafter"/>
</dbReference>
<dbReference type="FunFam" id="3.30.230.10:FF:000017">
    <property type="entry name" value="Galactokinase"/>
    <property type="match status" value="1"/>
</dbReference>
<dbReference type="GO" id="GO:0006012">
    <property type="term" value="P:galactose metabolic process"/>
    <property type="evidence" value="ECO:0007669"/>
    <property type="project" value="UniProtKB-UniRule"/>
</dbReference>
<sequence length="376" mass="38987">MTDLGIAFKDVFGRAPEGCWEAPGRVNLIGEHTDYNDGHVLPFALPQTTRAAVARRDDGLLRVHSADMDGGVVELRIDDLAPGTGAGWATYPAAVLWTLREAGHPVGGADIHYDSTVPVGGGLSSSAALQVVTALALGDLHGVEIGRQELALLCQRSENVYVGAPVGVMDQTASACCTEGHALHLDVRGLEQRQVPLDLAGNGLTLLVADTRVKHAHADGAYASLRSGCEAAAAALGLSALRDVPYEGLGAALDALPDERLRRLTRHVVTENRRVEDVIALLDAGRIRDIGPVLTAGHVSLRDDFQVSCPELDLVVDTALACGALGARMTGGGFGGSAIALVPAESVPVVTAAVQAALPASRIFSSTPAQGAHRLS</sequence>
<dbReference type="Gene3D" id="3.30.230.10">
    <property type="match status" value="1"/>
</dbReference>